<feature type="chain" id="PRO_5043746512" evidence="7">
    <location>
        <begin position="26"/>
        <end position="690"/>
    </location>
</feature>
<comment type="subcellular location">
    <subcellularLocation>
        <location evidence="1">Membrane</location>
        <topology evidence="1">Multi-pass membrane protein</topology>
    </subcellularLocation>
</comment>
<sequence length="690" mass="75237">MKYIVLFVRIITFTACIMASFQALSNPNDGPNYLLSASIITASEHPSAGQTQTLALKMTPQAGWHGYWENPGDAGFANHFQWSLPKGVTVGELAYPAPSQLLTSGLMNYIYHGEYVLLAPLTISNDYKYGDSVDLALELNYLVCNPESCLPESQSLRVALTVGDGAAESALQNRLNQWQARIPKPMHETGQFYTSNETLTLRLPLSSSFFMNNVDMKNVHVYPVINDLMSNSAAQQFTLNDDRLTMSTVKGDADGDLFEGVLVLNSGTSLRFKAERIDAPSALSVQQDSWMDNDIALSMIAFLGAVAGGLLLNIMPCVFPILSLKILSIAHQGSEKEARAGALAYTFGAVLVCVMLGGVILALRSLGHQVGWAFQLQSPVVITALILLMNAIGFNLAGLYEIGTLTSGSRLQDSKGPKGDFWTGVLAAFVATPCTGPFMATALGAALMLPLVSALMIFAGLGFGLALPFLLVSFMPRLRTVLPKPGAWMVTARRILALPMFVTVLGLLWILMRQTSSDFTLLVIAATMLSTFGLWLTGLWQVSQRKIRWWPAIVLSLIPLLVMASWDSESLVQPSHLESNVLPFEQAELDAIKADHDVFLYFTADWCLTCKVNEKTSIARDSVQAALKQQGVVTMVGDWTNGDSAITQFLTQHKRSGVPLYLWYRKGVDTPEVLPQILTPTILLNQLSAQ</sequence>
<dbReference type="Pfam" id="PF11412">
    <property type="entry name" value="DsbD_N"/>
    <property type="match status" value="1"/>
</dbReference>
<keyword evidence="4 6" id="KW-1133">Transmembrane helix</keyword>
<feature type="transmembrane region" description="Helical" evidence="6">
    <location>
        <begin position="451"/>
        <end position="474"/>
    </location>
</feature>
<dbReference type="Gene3D" id="3.40.30.10">
    <property type="entry name" value="Glutaredoxin"/>
    <property type="match status" value="1"/>
</dbReference>
<evidence type="ECO:0000256" key="5">
    <source>
        <dbReference type="ARBA" id="ARBA00023136"/>
    </source>
</evidence>
<dbReference type="CDD" id="cd02953">
    <property type="entry name" value="DsbDgamma"/>
    <property type="match status" value="1"/>
</dbReference>
<dbReference type="GO" id="GO:0016020">
    <property type="term" value="C:membrane"/>
    <property type="evidence" value="ECO:0007669"/>
    <property type="project" value="UniProtKB-SubCell"/>
</dbReference>
<protein>
    <submittedName>
        <fullName evidence="10">Cytochrome c biogenesis protein, transmembrane region</fullName>
        <ecNumber evidence="10">1.8.1.8</ecNumber>
    </submittedName>
</protein>
<feature type="transmembrane region" description="Helical" evidence="6">
    <location>
        <begin position="421"/>
        <end position="445"/>
    </location>
</feature>
<keyword evidence="3" id="KW-0201">Cytochrome c-type biogenesis</keyword>
<dbReference type="AlphaFoldDB" id="A0AAX2LWB2"/>
<evidence type="ECO:0000256" key="3">
    <source>
        <dbReference type="ARBA" id="ARBA00022748"/>
    </source>
</evidence>
<evidence type="ECO:0000256" key="2">
    <source>
        <dbReference type="ARBA" id="ARBA00022692"/>
    </source>
</evidence>
<keyword evidence="7" id="KW-0732">Signal</keyword>
<feature type="transmembrane region" description="Helical" evidence="6">
    <location>
        <begin position="342"/>
        <end position="364"/>
    </location>
</feature>
<dbReference type="EMBL" id="UHIP01000002">
    <property type="protein sequence ID" value="SUQ27663.1"/>
    <property type="molecule type" value="Genomic_DNA"/>
</dbReference>
<dbReference type="InterPro" id="IPR035671">
    <property type="entry name" value="DsbD_gamma"/>
</dbReference>
<feature type="transmembrane region" description="Helical" evidence="6">
    <location>
        <begin position="495"/>
        <end position="513"/>
    </location>
</feature>
<dbReference type="EC" id="1.8.1.8" evidence="10"/>
<dbReference type="InterPro" id="IPR003834">
    <property type="entry name" value="Cyt_c_assmbl_TM_dom"/>
</dbReference>
<evidence type="ECO:0000259" key="9">
    <source>
        <dbReference type="Pfam" id="PF11412"/>
    </source>
</evidence>
<dbReference type="PANTHER" id="PTHR32234:SF3">
    <property type="entry name" value="SUPPRESSION OF COPPER SENSITIVITY PROTEIN"/>
    <property type="match status" value="1"/>
</dbReference>
<keyword evidence="10" id="KW-0560">Oxidoreductase</keyword>
<dbReference type="SUPFAM" id="SSF52833">
    <property type="entry name" value="Thioredoxin-like"/>
    <property type="match status" value="1"/>
</dbReference>
<dbReference type="PANTHER" id="PTHR32234">
    <property type="entry name" value="THIOL:DISULFIDE INTERCHANGE PROTEIN DSBD"/>
    <property type="match status" value="1"/>
</dbReference>
<feature type="domain" description="Thiol:disulfide interchange protein DsbD N-terminal" evidence="9">
    <location>
        <begin position="48"/>
        <end position="155"/>
    </location>
</feature>
<evidence type="ECO:0000259" key="8">
    <source>
        <dbReference type="Pfam" id="PF02683"/>
    </source>
</evidence>
<dbReference type="InterPro" id="IPR036249">
    <property type="entry name" value="Thioredoxin-like_sf"/>
</dbReference>
<evidence type="ECO:0000313" key="11">
    <source>
        <dbReference type="Proteomes" id="UP000254626"/>
    </source>
</evidence>
<evidence type="ECO:0000313" key="10">
    <source>
        <dbReference type="EMBL" id="SUQ27663.1"/>
    </source>
</evidence>
<proteinExistence type="predicted"/>
<organism evidence="10 11">
    <name type="scientific">Vibrio fluvialis</name>
    <dbReference type="NCBI Taxonomy" id="676"/>
    <lineage>
        <taxon>Bacteria</taxon>
        <taxon>Pseudomonadati</taxon>
        <taxon>Pseudomonadota</taxon>
        <taxon>Gammaproteobacteria</taxon>
        <taxon>Vibrionales</taxon>
        <taxon>Vibrionaceae</taxon>
        <taxon>Vibrio</taxon>
    </lineage>
</organism>
<reference evidence="10 11" key="1">
    <citation type="submission" date="2018-06" db="EMBL/GenBank/DDBJ databases">
        <authorList>
            <consortium name="Pathogen Informatics"/>
            <person name="Doyle S."/>
        </authorList>
    </citation>
    <scope>NUCLEOTIDE SEQUENCE [LARGE SCALE GENOMIC DNA]</scope>
    <source>
        <strain evidence="10 11">NCTC11327</strain>
    </source>
</reference>
<feature type="signal peptide" evidence="7">
    <location>
        <begin position="1"/>
        <end position="25"/>
    </location>
</feature>
<evidence type="ECO:0000256" key="1">
    <source>
        <dbReference type="ARBA" id="ARBA00004141"/>
    </source>
</evidence>
<feature type="domain" description="Cytochrome C biogenesis protein transmembrane" evidence="8">
    <location>
        <begin position="303"/>
        <end position="505"/>
    </location>
</feature>
<evidence type="ECO:0000256" key="7">
    <source>
        <dbReference type="SAM" id="SignalP"/>
    </source>
</evidence>
<dbReference type="Pfam" id="PF02683">
    <property type="entry name" value="DsbD_TM"/>
    <property type="match status" value="1"/>
</dbReference>
<keyword evidence="5 6" id="KW-0472">Membrane</keyword>
<feature type="transmembrane region" description="Helical" evidence="6">
    <location>
        <begin position="295"/>
        <end position="322"/>
    </location>
</feature>
<dbReference type="Pfam" id="PF13899">
    <property type="entry name" value="Thioredoxin_7"/>
    <property type="match status" value="1"/>
</dbReference>
<dbReference type="GO" id="GO:0047134">
    <property type="term" value="F:protein-disulfide reductase [NAD(P)H] activity"/>
    <property type="evidence" value="ECO:0007669"/>
    <property type="project" value="UniProtKB-EC"/>
</dbReference>
<feature type="transmembrane region" description="Helical" evidence="6">
    <location>
        <begin position="547"/>
        <end position="566"/>
    </location>
</feature>
<keyword evidence="2 6" id="KW-0812">Transmembrane</keyword>
<dbReference type="GO" id="GO:0045454">
    <property type="term" value="P:cell redox homeostasis"/>
    <property type="evidence" value="ECO:0007669"/>
    <property type="project" value="TreeGrafter"/>
</dbReference>
<name>A0AAX2LWB2_VIBFL</name>
<dbReference type="InterPro" id="IPR028250">
    <property type="entry name" value="DsbDN"/>
</dbReference>
<evidence type="ECO:0000256" key="4">
    <source>
        <dbReference type="ARBA" id="ARBA00022989"/>
    </source>
</evidence>
<dbReference type="GO" id="GO:0017004">
    <property type="term" value="P:cytochrome complex assembly"/>
    <property type="evidence" value="ECO:0007669"/>
    <property type="project" value="UniProtKB-KW"/>
</dbReference>
<evidence type="ECO:0000256" key="6">
    <source>
        <dbReference type="SAM" id="Phobius"/>
    </source>
</evidence>
<accession>A0AAX2LWB2</accession>
<dbReference type="Proteomes" id="UP000254626">
    <property type="component" value="Unassembled WGS sequence"/>
</dbReference>
<feature type="transmembrane region" description="Helical" evidence="6">
    <location>
        <begin position="376"/>
        <end position="400"/>
    </location>
</feature>
<comment type="caution">
    <text evidence="10">The sequence shown here is derived from an EMBL/GenBank/DDBJ whole genome shotgun (WGS) entry which is preliminary data.</text>
</comment>
<feature type="transmembrane region" description="Helical" evidence="6">
    <location>
        <begin position="519"/>
        <end position="540"/>
    </location>
</feature>
<gene>
    <name evidence="10" type="primary">dsbD_3</name>
    <name evidence="10" type="ORF">NCTC11327_04559</name>
</gene>